<dbReference type="EMBL" id="JALLPJ020000155">
    <property type="protein sequence ID" value="KAL3800695.1"/>
    <property type="molecule type" value="Genomic_DNA"/>
</dbReference>
<dbReference type="AlphaFoldDB" id="A0ABD3QJZ8"/>
<sequence>MAKRTADDMYTVAETVPSEIPARTIDGYQWVEIIKYLDADDLKSLRLASNKALRFHNPIFTSHLPLRMDLVPFFGKDTKYTANQMKLWLCKRKRLLIRGRTKIIQYPRVASLIKAGFMNSITDIEIANCSGYKYTIEHLAKLPNLKHLKLVDRYPYLERIDQKGKVYDIFVKETSEIVNSLADMTGLESLDIEFDCIVNGSHLSILQNMKCLRSLRLRGFDFSQGIEHIRHLTKLENLHLCHGNTYLSANGLVPLDAFHSLTTNLENLKSIHIESMDSMPHDQIKPLTKFESVTELTFKHCQGIKGEVLSSIGTMTQLRELHFVYGIIDKFDDFESEDLVHLQNLKKLKVLTLMYVMIDQYDLLDLEGMDELETLNIGLVAEMTEKGFHIMLKTLLPLLPSLKKVRIFGSSPEDVQIRYQDIDIDFCSCDYFDDMVDYR</sequence>
<accession>A0ABD3QJZ8</accession>
<evidence type="ECO:0000313" key="1">
    <source>
        <dbReference type="EMBL" id="KAL3800695.1"/>
    </source>
</evidence>
<evidence type="ECO:0008006" key="3">
    <source>
        <dbReference type="Google" id="ProtNLM"/>
    </source>
</evidence>
<comment type="caution">
    <text evidence="1">The sequence shown here is derived from an EMBL/GenBank/DDBJ whole genome shotgun (WGS) entry which is preliminary data.</text>
</comment>
<reference evidence="1 2" key="1">
    <citation type="submission" date="2024-10" db="EMBL/GenBank/DDBJ databases">
        <title>Updated reference genomes for cyclostephanoid diatoms.</title>
        <authorList>
            <person name="Roberts W.R."/>
            <person name="Alverson A.J."/>
        </authorList>
    </citation>
    <scope>NUCLEOTIDE SEQUENCE [LARGE SCALE GENOMIC DNA]</scope>
    <source>
        <strain evidence="1 2">AJA010-31</strain>
    </source>
</reference>
<name>A0ABD3QJZ8_9STRA</name>
<proteinExistence type="predicted"/>
<dbReference type="Proteomes" id="UP001530400">
    <property type="component" value="Unassembled WGS sequence"/>
</dbReference>
<evidence type="ECO:0000313" key="2">
    <source>
        <dbReference type="Proteomes" id="UP001530400"/>
    </source>
</evidence>
<gene>
    <name evidence="1" type="ORF">ACHAWO_013237</name>
</gene>
<dbReference type="InterPro" id="IPR032675">
    <property type="entry name" value="LRR_dom_sf"/>
</dbReference>
<organism evidence="1 2">
    <name type="scientific">Cyclotella atomus</name>
    <dbReference type="NCBI Taxonomy" id="382360"/>
    <lineage>
        <taxon>Eukaryota</taxon>
        <taxon>Sar</taxon>
        <taxon>Stramenopiles</taxon>
        <taxon>Ochrophyta</taxon>
        <taxon>Bacillariophyta</taxon>
        <taxon>Coscinodiscophyceae</taxon>
        <taxon>Thalassiosirophycidae</taxon>
        <taxon>Stephanodiscales</taxon>
        <taxon>Stephanodiscaceae</taxon>
        <taxon>Cyclotella</taxon>
    </lineage>
</organism>
<dbReference type="Gene3D" id="3.80.10.10">
    <property type="entry name" value="Ribonuclease Inhibitor"/>
    <property type="match status" value="2"/>
</dbReference>
<dbReference type="SUPFAM" id="SSF52047">
    <property type="entry name" value="RNI-like"/>
    <property type="match status" value="1"/>
</dbReference>
<keyword evidence="2" id="KW-1185">Reference proteome</keyword>
<protein>
    <recommendedName>
        <fullName evidence="3">F-box domain-containing protein</fullName>
    </recommendedName>
</protein>